<dbReference type="SUPFAM" id="SSF159594">
    <property type="entry name" value="XCC0632-like"/>
    <property type="match status" value="1"/>
</dbReference>
<proteinExistence type="predicted"/>
<name>A0AB39IVH5_9GAMM</name>
<dbReference type="EMBL" id="JAGJWX010000002">
    <property type="protein sequence ID" value="MBP2856382.1"/>
    <property type="molecule type" value="Genomic_DNA"/>
</dbReference>
<dbReference type="Proteomes" id="UP000810130">
    <property type="component" value="Unassembled WGS sequence"/>
</dbReference>
<evidence type="ECO:0000313" key="3">
    <source>
        <dbReference type="EMBL" id="MBP2856382.1"/>
    </source>
</evidence>
<keyword evidence="1" id="KW-0732">Signal</keyword>
<dbReference type="PROSITE" id="PS51257">
    <property type="entry name" value="PROKAR_LIPOPROTEIN"/>
    <property type="match status" value="1"/>
</dbReference>
<dbReference type="RefSeq" id="WP_038908608.1">
    <property type="nucleotide sequence ID" value="NZ_CM001972.1"/>
</dbReference>
<dbReference type="Pfam" id="PF03886">
    <property type="entry name" value="ABC_trans_aux"/>
    <property type="match status" value="1"/>
</dbReference>
<evidence type="ECO:0000313" key="4">
    <source>
        <dbReference type="EMBL" id="XDL25793.1"/>
    </source>
</evidence>
<feature type="domain" description="ABC-type transport auxiliary lipoprotein component" evidence="2">
    <location>
        <begin position="40"/>
        <end position="183"/>
    </location>
</feature>
<dbReference type="EMBL" id="CP162670">
    <property type="protein sequence ID" value="XDL25793.1"/>
    <property type="molecule type" value="Genomic_DNA"/>
</dbReference>
<keyword evidence="5" id="KW-1185">Reference proteome</keyword>
<reference evidence="4" key="2">
    <citation type="submission" date="2024-07" db="EMBL/GenBank/DDBJ databases">
        <authorList>
            <person name="Pedron J."/>
        </authorList>
    </citation>
    <scope>NUCLEOTIDE SEQUENCE</scope>
    <source>
        <strain evidence="4">A003-S1-M15</strain>
    </source>
</reference>
<organism evidence="4">
    <name type="scientific">Dickeya oryzae</name>
    <dbReference type="NCBI Taxonomy" id="1240404"/>
    <lineage>
        <taxon>Bacteria</taxon>
        <taxon>Pseudomonadati</taxon>
        <taxon>Pseudomonadota</taxon>
        <taxon>Gammaproteobacteria</taxon>
        <taxon>Enterobacterales</taxon>
        <taxon>Pectobacteriaceae</taxon>
        <taxon>Dickeya</taxon>
    </lineage>
</organism>
<evidence type="ECO:0000313" key="5">
    <source>
        <dbReference type="Proteomes" id="UP000810130"/>
    </source>
</evidence>
<feature type="chain" id="PRO_5044215886" evidence="1">
    <location>
        <begin position="20"/>
        <end position="201"/>
    </location>
</feature>
<dbReference type="GeneID" id="302581253"/>
<gene>
    <name evidence="3" type="ORF">J8657_02055</name>
    <name evidence="4" type="ORF">LF929_006230</name>
</gene>
<evidence type="ECO:0000259" key="2">
    <source>
        <dbReference type="Pfam" id="PF03886"/>
    </source>
</evidence>
<feature type="signal peptide" evidence="1">
    <location>
        <begin position="1"/>
        <end position="19"/>
    </location>
</feature>
<evidence type="ECO:0000256" key="1">
    <source>
        <dbReference type="SAM" id="SignalP"/>
    </source>
</evidence>
<dbReference type="InterPro" id="IPR005586">
    <property type="entry name" value="ABC_trans_aux"/>
</dbReference>
<dbReference type="Gene3D" id="3.40.50.10610">
    <property type="entry name" value="ABC-type transport auxiliary lipoprotein component"/>
    <property type="match status" value="1"/>
</dbReference>
<accession>A0AB39IVH5</accession>
<dbReference type="AlphaFoldDB" id="A0AB39IVH5"/>
<sequence length="201" mass="22226">MKVILSLILCVTSVLVGCASPHVRYHTLVSSDSVSNMVVPPEFVIDLLPVGVPAQLDTQQVVVRQSNSRMVVLDNDRWLSPLGDELQTALSLGMTQQLNTVDVAGLARDNRKPVVRVLIQVRRFDNWPGNAVSLYAEWSLSVQQEGKNRRLVCRSNITQPVAGDSAQMFRAGQQVVKRLSNQIGQVATDWVTKGRDACRLH</sequence>
<protein>
    <submittedName>
        <fullName evidence="4">Membrane integrity-associated transporter subunit PqiC</fullName>
    </submittedName>
</protein>
<reference evidence="3 5" key="1">
    <citation type="submission" date="2021-04" db="EMBL/GenBank/DDBJ databases">
        <title>Genomic and host-range diversity within the Dickeya zeae complex, identification of D. zeae and D. oryzae members, proposal of two novel subspecies D. zeae subsp. zeae subsp. nov. and D. zeae subsp. dombae subsp. nov.</title>
        <authorList>
            <person name="Van Gijsegem F."/>
            <person name="Hugouvieux-Cotte-Pattat N."/>
        </authorList>
    </citation>
    <scope>NUCLEOTIDE SEQUENCE [LARGE SCALE GENOMIC DNA]</scope>
    <source>
        <strain evidence="3 5">FVG03</strain>
    </source>
</reference>